<dbReference type="Proteomes" id="UP000010422">
    <property type="component" value="Unassembled WGS sequence"/>
</dbReference>
<dbReference type="Gene3D" id="2.40.50.140">
    <property type="entry name" value="Nucleic acid-binding proteins"/>
    <property type="match status" value="1"/>
</dbReference>
<accession>L0P7G6</accession>
<organism evidence="3">
    <name type="scientific">Pneumocystis jirovecii</name>
    <name type="common">Human pneumocystis pneumonia agent</name>
    <dbReference type="NCBI Taxonomy" id="42068"/>
    <lineage>
        <taxon>Eukaryota</taxon>
        <taxon>Fungi</taxon>
        <taxon>Dikarya</taxon>
        <taxon>Ascomycota</taxon>
        <taxon>Taphrinomycotina</taxon>
        <taxon>Pneumocystomycetes</taxon>
        <taxon>Pneumocystaceae</taxon>
        <taxon>Pneumocystis</taxon>
    </lineage>
</organism>
<proteinExistence type="predicted"/>
<comment type="caution">
    <text evidence="2">The sequence shown here is derived from an EMBL/GenBank/DDBJ whole genome shotgun (WGS) entry which is preliminary data.</text>
</comment>
<evidence type="ECO:0000313" key="2">
    <source>
        <dbReference type="EMBL" id="CCJ28323.1"/>
    </source>
</evidence>
<evidence type="ECO:0000259" key="1">
    <source>
        <dbReference type="Pfam" id="PF04057"/>
    </source>
</evidence>
<dbReference type="VEuPathDB" id="FungiDB:PNEJI1_003376"/>
<dbReference type="SUPFAM" id="SSF50249">
    <property type="entry name" value="Nucleic acid-binding proteins"/>
    <property type="match status" value="1"/>
</dbReference>
<dbReference type="GO" id="GO:0006260">
    <property type="term" value="P:DNA replication"/>
    <property type="evidence" value="ECO:0007669"/>
    <property type="project" value="InterPro"/>
</dbReference>
<name>L0P7G6_PNEJI</name>
<sequence length="64" mass="7139">MTEPISVGSLKPILNMQPGALQKPIFQVLQVRKLTSVNNGVERYRVVLSDSIHYAQSMLASQKK</sequence>
<dbReference type="Pfam" id="PF04057">
    <property type="entry name" value="Rep-A_N"/>
    <property type="match status" value="1"/>
</dbReference>
<dbReference type="STRING" id="1209962.L0P7G6"/>
<dbReference type="GO" id="GO:0005634">
    <property type="term" value="C:nucleus"/>
    <property type="evidence" value="ECO:0007669"/>
    <property type="project" value="InterPro"/>
</dbReference>
<dbReference type="InterPro" id="IPR012340">
    <property type="entry name" value="NA-bd_OB-fold"/>
</dbReference>
<dbReference type="InterPro" id="IPR007199">
    <property type="entry name" value="Rep_factor-A_N"/>
</dbReference>
<dbReference type="GO" id="GO:0003677">
    <property type="term" value="F:DNA binding"/>
    <property type="evidence" value="ECO:0007669"/>
    <property type="project" value="InterPro"/>
</dbReference>
<evidence type="ECO:0000313" key="3">
    <source>
        <dbReference type="Proteomes" id="UP000010422"/>
    </source>
</evidence>
<reference evidence="2 3" key="1">
    <citation type="journal article" date="2012" name="MBio">
        <title>De novo assembly of the Pneumocystis jirovecii genome from a single bronchoalveolar lavage fluid specimen from a patient.</title>
        <authorList>
            <person name="Cisse O.H."/>
            <person name="Pagni M."/>
            <person name="Hauser P.M."/>
        </authorList>
    </citation>
    <scope>NUCLEOTIDE SEQUENCE [LARGE SCALE GENOMIC DNA]</scope>
    <source>
        <strain evidence="2 3">SE8</strain>
    </source>
</reference>
<dbReference type="AlphaFoldDB" id="L0P7G6"/>
<feature type="domain" description="Replication factor-A protein 1 N-terminal" evidence="1">
    <location>
        <begin position="6"/>
        <end position="62"/>
    </location>
</feature>
<dbReference type="InParanoid" id="L0P7G6"/>
<protein>
    <recommendedName>
        <fullName evidence="1">Replication factor-A protein 1 N-terminal domain-containing protein</fullName>
    </recommendedName>
</protein>
<dbReference type="EMBL" id="CAKM01000055">
    <property type="protein sequence ID" value="CCJ28323.1"/>
    <property type="molecule type" value="Genomic_DNA"/>
</dbReference>
<gene>
    <name evidence="2" type="ORF">PNEJI1_003376</name>
</gene>